<accession>A0A8T2C0E4</accession>
<dbReference type="AlphaFoldDB" id="A0A8T2C0E4"/>
<feature type="region of interest" description="Disordered" evidence="1">
    <location>
        <begin position="156"/>
        <end position="188"/>
    </location>
</feature>
<evidence type="ECO:0000313" key="2">
    <source>
        <dbReference type="EMBL" id="KAG7591920.1"/>
    </source>
</evidence>
<feature type="region of interest" description="Disordered" evidence="1">
    <location>
        <begin position="1"/>
        <end position="77"/>
    </location>
</feature>
<dbReference type="EMBL" id="JAEFBK010000006">
    <property type="protein sequence ID" value="KAG7591920.1"/>
    <property type="molecule type" value="Genomic_DNA"/>
</dbReference>
<protein>
    <submittedName>
        <fullName evidence="2">Uncharacterized protein</fullName>
    </submittedName>
</protein>
<feature type="compositionally biased region" description="Basic and acidic residues" evidence="1">
    <location>
        <begin position="157"/>
        <end position="166"/>
    </location>
</feature>
<feature type="compositionally biased region" description="Basic and acidic residues" evidence="1">
    <location>
        <begin position="174"/>
        <end position="186"/>
    </location>
</feature>
<gene>
    <name evidence="2" type="ORF">ISN45_Aa01g008990</name>
</gene>
<dbReference type="Proteomes" id="UP000694240">
    <property type="component" value="Chromosome 6"/>
</dbReference>
<proteinExistence type="predicted"/>
<keyword evidence="3" id="KW-1185">Reference proteome</keyword>
<comment type="caution">
    <text evidence="2">The sequence shown here is derived from an EMBL/GenBank/DDBJ whole genome shotgun (WGS) entry which is preliminary data.</text>
</comment>
<evidence type="ECO:0000256" key="1">
    <source>
        <dbReference type="SAM" id="MobiDB-lite"/>
    </source>
</evidence>
<reference evidence="2 3" key="1">
    <citation type="submission" date="2020-12" db="EMBL/GenBank/DDBJ databases">
        <title>Concerted genomic and epigenomic changes stabilize Arabidopsis allopolyploids.</title>
        <authorList>
            <person name="Chen Z."/>
        </authorList>
    </citation>
    <scope>NUCLEOTIDE SEQUENCE [LARGE SCALE GENOMIC DNA]</scope>
    <source>
        <strain evidence="2">Allo738</strain>
        <tissue evidence="2">Leaf</tissue>
    </source>
</reference>
<evidence type="ECO:0000313" key="3">
    <source>
        <dbReference type="Proteomes" id="UP000694240"/>
    </source>
</evidence>
<organism evidence="2 3">
    <name type="scientific">Arabidopsis thaliana x Arabidopsis arenosa</name>
    <dbReference type="NCBI Taxonomy" id="1240361"/>
    <lineage>
        <taxon>Eukaryota</taxon>
        <taxon>Viridiplantae</taxon>
        <taxon>Streptophyta</taxon>
        <taxon>Embryophyta</taxon>
        <taxon>Tracheophyta</taxon>
        <taxon>Spermatophyta</taxon>
        <taxon>Magnoliopsida</taxon>
        <taxon>eudicotyledons</taxon>
        <taxon>Gunneridae</taxon>
        <taxon>Pentapetalae</taxon>
        <taxon>rosids</taxon>
        <taxon>malvids</taxon>
        <taxon>Brassicales</taxon>
        <taxon>Brassicaceae</taxon>
        <taxon>Camelineae</taxon>
        <taxon>Arabidopsis</taxon>
    </lineage>
</organism>
<name>A0A8T2C0E4_9BRAS</name>
<sequence>MENHHRTSATKSDGDAVSDGVGQGKLYSPNHAIKIAPKSDENVGQGNLYSPEHAIKKIAKNPNSVDSSSEEEEGEKQRKTIMLGLKNLASVKDKVLEKLAAASVPSESLENAKQFLEGAIKDFAGAAQGMTKDALHRIKTHLAVIIPSVSPAVTGKIVDDAEKEATNGEEEDESKSKESSGDEVAEKLPYVSPTSSFFGSLAKPFSKL</sequence>